<reference evidence="4 5" key="1">
    <citation type="submission" date="2013-09" db="EMBL/GenBank/DDBJ databases">
        <authorList>
            <person name="Zeng Z."/>
            <person name="Chen C."/>
        </authorList>
    </citation>
    <scope>NUCLEOTIDE SEQUENCE [LARGE SCALE GENOMIC DNA]</scope>
    <source>
        <strain evidence="4 5">WB 3.3-2</strain>
    </source>
</reference>
<dbReference type="RefSeq" id="WP_020211511.1">
    <property type="nucleotide sequence ID" value="NZ_JRLX01000001.1"/>
</dbReference>
<dbReference type="eggNOG" id="COG1137">
    <property type="taxonomic scope" value="Bacteria"/>
</dbReference>
<keyword evidence="1" id="KW-0547">Nucleotide-binding</keyword>
<dbReference type="PANTHER" id="PTHR43038:SF3">
    <property type="entry name" value="ABC TRANSPORTER G FAMILY MEMBER 20 ISOFORM X1"/>
    <property type="match status" value="1"/>
</dbReference>
<dbReference type="PROSITE" id="PS50893">
    <property type="entry name" value="ABC_TRANSPORTER_2"/>
    <property type="match status" value="1"/>
</dbReference>
<dbReference type="InterPro" id="IPR003439">
    <property type="entry name" value="ABC_transporter-like_ATP-bd"/>
</dbReference>
<dbReference type="PANTHER" id="PTHR43038">
    <property type="entry name" value="ATP-BINDING CASSETTE, SUB-FAMILY H, MEMBER 1"/>
    <property type="match status" value="1"/>
</dbReference>
<dbReference type="STRING" id="1121895.GCA_000378485_00389"/>
<dbReference type="Pfam" id="PF00005">
    <property type="entry name" value="ABC_tran"/>
    <property type="match status" value="1"/>
</dbReference>
<dbReference type="OrthoDB" id="9801987at2"/>
<gene>
    <name evidence="4" type="ORF">Q765_00915</name>
</gene>
<evidence type="ECO:0000313" key="4">
    <source>
        <dbReference type="EMBL" id="KGO88499.1"/>
    </source>
</evidence>
<comment type="caution">
    <text evidence="4">The sequence shown here is derived from an EMBL/GenBank/DDBJ whole genome shotgun (WGS) entry which is preliminary data.</text>
</comment>
<dbReference type="SUPFAM" id="SSF52540">
    <property type="entry name" value="P-loop containing nucleoside triphosphate hydrolases"/>
    <property type="match status" value="1"/>
</dbReference>
<sequence>MNRLSVTGLTKSFGCIKVLDNVSLNLQTGDILGVFGRNGCGKSTLLKILFGTVKANAINMLINNNPLKAKHIIPNGVIAYLPQDPFLPNNLKVRNVIPMYFNDGDLQDKIFFAPGIPKIANTRVGNLSMGELRYLELLLVGNLNHPFLMLDEPFSMVEPLYKERIKEFLNQLKTTKGIIVTDHYYRDILSVSTSNILLKDGKTITITTENQLITEGYLPESLLNQ</sequence>
<dbReference type="GO" id="GO:0016887">
    <property type="term" value="F:ATP hydrolysis activity"/>
    <property type="evidence" value="ECO:0007669"/>
    <property type="project" value="InterPro"/>
</dbReference>
<dbReference type="InterPro" id="IPR003593">
    <property type="entry name" value="AAA+_ATPase"/>
</dbReference>
<dbReference type="EMBL" id="JRLX01000001">
    <property type="protein sequence ID" value="KGO88499.1"/>
    <property type="molecule type" value="Genomic_DNA"/>
</dbReference>
<dbReference type="GO" id="GO:0005524">
    <property type="term" value="F:ATP binding"/>
    <property type="evidence" value="ECO:0007669"/>
    <property type="project" value="UniProtKB-KW"/>
</dbReference>
<accession>A0A0A2M897</accession>
<name>A0A0A2M897_9FLAO</name>
<proteinExistence type="predicted"/>
<evidence type="ECO:0000313" key="5">
    <source>
        <dbReference type="Proteomes" id="UP000030152"/>
    </source>
</evidence>
<evidence type="ECO:0000259" key="3">
    <source>
        <dbReference type="PROSITE" id="PS50893"/>
    </source>
</evidence>
<organism evidence="4 5">
    <name type="scientific">Flavobacterium rivuli WB 3.3-2 = DSM 21788</name>
    <dbReference type="NCBI Taxonomy" id="1121895"/>
    <lineage>
        <taxon>Bacteria</taxon>
        <taxon>Pseudomonadati</taxon>
        <taxon>Bacteroidota</taxon>
        <taxon>Flavobacteriia</taxon>
        <taxon>Flavobacteriales</taxon>
        <taxon>Flavobacteriaceae</taxon>
        <taxon>Flavobacterium</taxon>
    </lineage>
</organism>
<keyword evidence="5" id="KW-1185">Reference proteome</keyword>
<evidence type="ECO:0000256" key="1">
    <source>
        <dbReference type="ARBA" id="ARBA00022741"/>
    </source>
</evidence>
<evidence type="ECO:0000256" key="2">
    <source>
        <dbReference type="ARBA" id="ARBA00022840"/>
    </source>
</evidence>
<dbReference type="AlphaFoldDB" id="A0A0A2M897"/>
<dbReference type="InterPro" id="IPR027417">
    <property type="entry name" value="P-loop_NTPase"/>
</dbReference>
<protein>
    <submittedName>
        <fullName evidence="4">ABC transporter ATP-binding protein</fullName>
    </submittedName>
</protein>
<feature type="domain" description="ABC transporter" evidence="3">
    <location>
        <begin position="4"/>
        <end position="225"/>
    </location>
</feature>
<dbReference type="Proteomes" id="UP000030152">
    <property type="component" value="Unassembled WGS sequence"/>
</dbReference>
<keyword evidence="2 4" id="KW-0067">ATP-binding</keyword>
<dbReference type="SMART" id="SM00382">
    <property type="entry name" value="AAA"/>
    <property type="match status" value="1"/>
</dbReference>
<dbReference type="Gene3D" id="3.40.50.300">
    <property type="entry name" value="P-loop containing nucleotide triphosphate hydrolases"/>
    <property type="match status" value="1"/>
</dbReference>